<feature type="transmembrane region" description="Helical" evidence="1">
    <location>
        <begin position="111"/>
        <end position="131"/>
    </location>
</feature>
<evidence type="ECO:0000313" key="3">
    <source>
        <dbReference type="Proteomes" id="UP000823399"/>
    </source>
</evidence>
<comment type="caution">
    <text evidence="2">The sequence shown here is derived from an EMBL/GenBank/DDBJ whole genome shotgun (WGS) entry which is preliminary data.</text>
</comment>
<name>A0A9P7JUX0_9AGAM</name>
<dbReference type="OrthoDB" id="2742220at2759"/>
<sequence length="184" mass="21002">MHRCWVVYHISSFPIILISRHPPFASSLFGALTENPLLFVAPPDMVNCQLARFTSDRGLERDITFVMLGLYGWSYINSCQVESALLRRQLPFRWRMVSTCMVFEFDAFLQVPYLIGRTCFLVTLILSLVRLRQYSVLSTIADVFKSLAFSGNIVVVCTSTNLVIRFLMNHSPSDVYFDNAVLEG</sequence>
<keyword evidence="1" id="KW-0812">Transmembrane</keyword>
<dbReference type="RefSeq" id="XP_041294113.1">
    <property type="nucleotide sequence ID" value="XM_041428170.1"/>
</dbReference>
<protein>
    <submittedName>
        <fullName evidence="2">Uncharacterized protein</fullName>
    </submittedName>
</protein>
<dbReference type="EMBL" id="JABBWM010000020">
    <property type="protein sequence ID" value="KAG2110523.1"/>
    <property type="molecule type" value="Genomic_DNA"/>
</dbReference>
<keyword evidence="1" id="KW-0472">Membrane</keyword>
<gene>
    <name evidence="2" type="ORF">F5147DRAFT_127151</name>
</gene>
<evidence type="ECO:0000313" key="2">
    <source>
        <dbReference type="EMBL" id="KAG2110523.1"/>
    </source>
</evidence>
<dbReference type="AlphaFoldDB" id="A0A9P7JUX0"/>
<organism evidence="2 3">
    <name type="scientific">Suillus discolor</name>
    <dbReference type="NCBI Taxonomy" id="1912936"/>
    <lineage>
        <taxon>Eukaryota</taxon>
        <taxon>Fungi</taxon>
        <taxon>Dikarya</taxon>
        <taxon>Basidiomycota</taxon>
        <taxon>Agaricomycotina</taxon>
        <taxon>Agaricomycetes</taxon>
        <taxon>Agaricomycetidae</taxon>
        <taxon>Boletales</taxon>
        <taxon>Suillineae</taxon>
        <taxon>Suillaceae</taxon>
        <taxon>Suillus</taxon>
    </lineage>
</organism>
<proteinExistence type="predicted"/>
<accession>A0A9P7JUX0</accession>
<reference evidence="2" key="1">
    <citation type="journal article" date="2020" name="New Phytol.">
        <title>Comparative genomics reveals dynamic genome evolution in host specialist ectomycorrhizal fungi.</title>
        <authorList>
            <person name="Lofgren L.A."/>
            <person name="Nguyen N.H."/>
            <person name="Vilgalys R."/>
            <person name="Ruytinx J."/>
            <person name="Liao H.L."/>
            <person name="Branco S."/>
            <person name="Kuo A."/>
            <person name="LaButti K."/>
            <person name="Lipzen A."/>
            <person name="Andreopoulos W."/>
            <person name="Pangilinan J."/>
            <person name="Riley R."/>
            <person name="Hundley H."/>
            <person name="Na H."/>
            <person name="Barry K."/>
            <person name="Grigoriev I.V."/>
            <person name="Stajich J.E."/>
            <person name="Kennedy P.G."/>
        </authorList>
    </citation>
    <scope>NUCLEOTIDE SEQUENCE</scope>
    <source>
        <strain evidence="2">FC423</strain>
    </source>
</reference>
<keyword evidence="3" id="KW-1185">Reference proteome</keyword>
<keyword evidence="1" id="KW-1133">Transmembrane helix</keyword>
<feature type="transmembrane region" description="Helical" evidence="1">
    <location>
        <begin position="143"/>
        <end position="168"/>
    </location>
</feature>
<dbReference type="GeneID" id="64690429"/>
<dbReference type="Proteomes" id="UP000823399">
    <property type="component" value="Unassembled WGS sequence"/>
</dbReference>
<evidence type="ECO:0000256" key="1">
    <source>
        <dbReference type="SAM" id="Phobius"/>
    </source>
</evidence>